<feature type="domain" description="High-affinity branched-chain amino acid transport system permease LivHM N-terminal" evidence="7">
    <location>
        <begin position="5"/>
        <end position="104"/>
    </location>
</feature>
<feature type="transmembrane region" description="Helical" evidence="6">
    <location>
        <begin position="169"/>
        <end position="187"/>
    </location>
</feature>
<feature type="transmembrane region" description="Helical" evidence="6">
    <location>
        <begin position="119"/>
        <end position="139"/>
    </location>
</feature>
<feature type="transmembrane region" description="Helical" evidence="6">
    <location>
        <begin position="194"/>
        <end position="210"/>
    </location>
</feature>
<dbReference type="InterPro" id="IPR043428">
    <property type="entry name" value="LivM-like"/>
</dbReference>
<feature type="transmembrane region" description="Helical" evidence="6">
    <location>
        <begin position="262"/>
        <end position="283"/>
    </location>
</feature>
<gene>
    <name evidence="8" type="ORF">HAQ05_09000</name>
</gene>
<feature type="transmembrane region" description="Helical" evidence="6">
    <location>
        <begin position="304"/>
        <end position="329"/>
    </location>
</feature>
<evidence type="ECO:0000259" key="7">
    <source>
        <dbReference type="Pfam" id="PF11862"/>
    </source>
</evidence>
<evidence type="ECO:0000313" key="9">
    <source>
        <dbReference type="Proteomes" id="UP000805841"/>
    </source>
</evidence>
<dbReference type="PANTHER" id="PTHR30482:SF20">
    <property type="entry name" value="HIGH-AFFINITY BRANCHED-CHAIN AMINO ACID TRANSPORT SYSTEM PERMEASE PROTEIN LIVM"/>
    <property type="match status" value="1"/>
</dbReference>
<evidence type="ECO:0000313" key="8">
    <source>
        <dbReference type="EMBL" id="MBD1598841.1"/>
    </source>
</evidence>
<keyword evidence="9" id="KW-1185">Reference proteome</keyword>
<sequence length="417" mass="45294">MNKPVRQALFSALLVWAVAYPIFGLKLAFAGVTLQVHGASASTLGLIAGASVLLFLRVLFAEPLGRLRKGSGKPWVPPRVSNYLTLPSTQRWGLVALVALAFVWPFFGSRGAVDTATLILIYVMLGLGLNIVVGLAGLLDLGYVGFYAVGAYSYALLSHYLGLGFWECLPIAGLLAALFGLLLGFPVLRLRGDYLAIVTLGFGEIIRIFLRNLTSITGGPNGISNIEKPTFFGLSLERRAADGAQTFHQFFGLDYNPAHKVVYLYLIALLLALVALFVINRLLRMPIGRAWEALREDEIACRALGLNPTVIKLSAFTLGAAFAGFAGSFFAARQGLITPESFTFIESAIILAIVVLGGMGSQLGVVLAAIVMILLPELMREFSDYRMLMFGALMVLMMVWRPQGLLPMQRPHLELRQ</sequence>
<organism evidence="8 9">
    <name type="scientific">Pseudomonas typographi</name>
    <dbReference type="NCBI Taxonomy" id="2715964"/>
    <lineage>
        <taxon>Bacteria</taxon>
        <taxon>Pseudomonadati</taxon>
        <taxon>Pseudomonadota</taxon>
        <taxon>Gammaproteobacteria</taxon>
        <taxon>Pseudomonadales</taxon>
        <taxon>Pseudomonadaceae</taxon>
        <taxon>Pseudomonas</taxon>
    </lineage>
</organism>
<evidence type="ECO:0000256" key="1">
    <source>
        <dbReference type="ARBA" id="ARBA00004429"/>
    </source>
</evidence>
<keyword evidence="2" id="KW-1003">Cell membrane</keyword>
<dbReference type="RefSeq" id="WP_190419568.1">
    <property type="nucleotide sequence ID" value="NZ_JAAOCA010000009.1"/>
</dbReference>
<proteinExistence type="predicted"/>
<comment type="subcellular location">
    <subcellularLocation>
        <location evidence="1">Cell inner membrane</location>
        <topology evidence="1">Multi-pass membrane protein</topology>
    </subcellularLocation>
</comment>
<protein>
    <submittedName>
        <fullName evidence="8">High-affinity branched-chain amino acid ABC transporter permease LivM</fullName>
    </submittedName>
</protein>
<name>A0ABR7Z034_9PSED</name>
<feature type="transmembrane region" description="Helical" evidence="6">
    <location>
        <begin position="349"/>
        <end position="375"/>
    </location>
</feature>
<comment type="caution">
    <text evidence="8">The sequence shown here is derived from an EMBL/GenBank/DDBJ whole genome shotgun (WGS) entry which is preliminary data.</text>
</comment>
<dbReference type="PANTHER" id="PTHR30482">
    <property type="entry name" value="HIGH-AFFINITY BRANCHED-CHAIN AMINO ACID TRANSPORT SYSTEM PERMEASE"/>
    <property type="match status" value="1"/>
</dbReference>
<evidence type="ECO:0000256" key="6">
    <source>
        <dbReference type="SAM" id="Phobius"/>
    </source>
</evidence>
<dbReference type="Pfam" id="PF11862">
    <property type="entry name" value="DUF3382"/>
    <property type="match status" value="1"/>
</dbReference>
<evidence type="ECO:0000256" key="2">
    <source>
        <dbReference type="ARBA" id="ARBA00022475"/>
    </source>
</evidence>
<dbReference type="Proteomes" id="UP000805841">
    <property type="component" value="Unassembled WGS sequence"/>
</dbReference>
<evidence type="ECO:0000256" key="3">
    <source>
        <dbReference type="ARBA" id="ARBA00022692"/>
    </source>
</evidence>
<feature type="transmembrane region" description="Helical" evidence="6">
    <location>
        <begin position="89"/>
        <end position="107"/>
    </location>
</feature>
<reference evidence="8 9" key="1">
    <citation type="journal article" date="2020" name="Insects">
        <title>Bacteria Belonging to Pseudomonas typographi sp. nov. from the Bark Beetle Ips typographus Have Genomic Potential to Aid in the Host Ecology.</title>
        <authorList>
            <person name="Peral-Aranega E."/>
            <person name="Saati-Santamaria Z."/>
            <person name="Kolarik M."/>
            <person name="Rivas R."/>
            <person name="Garcia-Fraile P."/>
        </authorList>
    </citation>
    <scope>NUCLEOTIDE SEQUENCE [LARGE SCALE GENOMIC DNA]</scope>
    <source>
        <strain evidence="8 9">CA3A</strain>
    </source>
</reference>
<dbReference type="CDD" id="cd06581">
    <property type="entry name" value="TM_PBP1_LivM_like"/>
    <property type="match status" value="1"/>
</dbReference>
<feature type="transmembrane region" description="Helical" evidence="6">
    <location>
        <begin position="387"/>
        <end position="403"/>
    </location>
</feature>
<feature type="transmembrane region" description="Helical" evidence="6">
    <location>
        <begin position="146"/>
        <end position="163"/>
    </location>
</feature>
<feature type="transmembrane region" description="Helical" evidence="6">
    <location>
        <begin position="40"/>
        <end position="60"/>
    </location>
</feature>
<keyword evidence="4 6" id="KW-1133">Transmembrane helix</keyword>
<dbReference type="InterPro" id="IPR021807">
    <property type="entry name" value="LivHM_N"/>
</dbReference>
<evidence type="ECO:0000256" key="4">
    <source>
        <dbReference type="ARBA" id="ARBA00022989"/>
    </source>
</evidence>
<dbReference type="NCBIfam" id="NF008450">
    <property type="entry name" value="PRK11301.1"/>
    <property type="match status" value="1"/>
</dbReference>
<keyword evidence="3 6" id="KW-0812">Transmembrane</keyword>
<dbReference type="EMBL" id="JAAOCA010000009">
    <property type="protein sequence ID" value="MBD1598841.1"/>
    <property type="molecule type" value="Genomic_DNA"/>
</dbReference>
<evidence type="ECO:0000256" key="5">
    <source>
        <dbReference type="ARBA" id="ARBA00023136"/>
    </source>
</evidence>
<dbReference type="Pfam" id="PF02653">
    <property type="entry name" value="BPD_transp_2"/>
    <property type="match status" value="1"/>
</dbReference>
<dbReference type="InterPro" id="IPR001851">
    <property type="entry name" value="ABC_transp_permease"/>
</dbReference>
<accession>A0ABR7Z034</accession>
<keyword evidence="5 6" id="KW-0472">Membrane</keyword>